<feature type="compositionally biased region" description="Basic and acidic residues" evidence="1">
    <location>
        <begin position="267"/>
        <end position="329"/>
    </location>
</feature>
<feature type="compositionally biased region" description="Polar residues" evidence="1">
    <location>
        <begin position="340"/>
        <end position="351"/>
    </location>
</feature>
<dbReference type="AlphaFoldDB" id="A0A2J6QMB6"/>
<sequence length="484" mass="55883">KFNVILCLNGSKGSDNLDHKEVTLDHQHHGIMVTLKFLKKIRDKLDDYIEVREQAREHRRSYNLATSSSWSPDPFMEERTRRKSYDDKYRRHTSPDPVKCKTIVANNDSRAKKNRRSNQQLNSEDNLANPRRSREVVINQRGSGRERSPRRSDSVLLRKRLDYQGQAARLSDGNKPRASTERINRPRKNIPPLPLNPVQWAGLPRNNRPLSPQAVPHFGQQSSSITGPQEAQPPADWYTYVRGRNKKERLAAAAEIRHEEEKRREALRWKASKETRSGEEQENAAQRKREEARIRTAAEREKAEKRRKAQEAEKRASDDRVKRENERRRLLAYGPPPGESEQQPRQRTWSTPHILGDSGSQARQAERSETAPVQKRTGADNIRQLHSGQQIKNKARRNSVPITPQKRDNSVQNMPLEFTPLTEENLWAQVVFGDEDVDPLGRGLRDNMRTILEGFRLPTIFQSDLTPSDEEENPLDQKYGQGQG</sequence>
<feature type="compositionally biased region" description="Polar residues" evidence="1">
    <location>
        <begin position="219"/>
        <end position="229"/>
    </location>
</feature>
<feature type="compositionally biased region" description="Basic and acidic residues" evidence="1">
    <location>
        <begin position="172"/>
        <end position="184"/>
    </location>
</feature>
<evidence type="ECO:0000313" key="3">
    <source>
        <dbReference type="Proteomes" id="UP000235672"/>
    </source>
</evidence>
<dbReference type="STRING" id="1745343.A0A2J6QMB6"/>
<feature type="compositionally biased region" description="Basic and acidic residues" evidence="1">
    <location>
        <begin position="76"/>
        <end position="89"/>
    </location>
</feature>
<feature type="non-terminal residue" evidence="2">
    <location>
        <position position="1"/>
    </location>
</feature>
<feature type="compositionally biased region" description="Basic and acidic residues" evidence="1">
    <location>
        <begin position="143"/>
        <end position="153"/>
    </location>
</feature>
<proteinExistence type="predicted"/>
<feature type="region of interest" description="Disordered" evidence="1">
    <location>
        <begin position="462"/>
        <end position="484"/>
    </location>
</feature>
<reference evidence="2 3" key="1">
    <citation type="submission" date="2016-05" db="EMBL/GenBank/DDBJ databases">
        <title>A degradative enzymes factory behind the ericoid mycorrhizal symbiosis.</title>
        <authorList>
            <consortium name="DOE Joint Genome Institute"/>
            <person name="Martino E."/>
            <person name="Morin E."/>
            <person name="Grelet G."/>
            <person name="Kuo A."/>
            <person name="Kohler A."/>
            <person name="Daghino S."/>
            <person name="Barry K."/>
            <person name="Choi C."/>
            <person name="Cichocki N."/>
            <person name="Clum A."/>
            <person name="Copeland A."/>
            <person name="Hainaut M."/>
            <person name="Haridas S."/>
            <person name="Labutti K."/>
            <person name="Lindquist E."/>
            <person name="Lipzen A."/>
            <person name="Khouja H.-R."/>
            <person name="Murat C."/>
            <person name="Ohm R."/>
            <person name="Olson A."/>
            <person name="Spatafora J."/>
            <person name="Veneault-Fourrey C."/>
            <person name="Henrissat B."/>
            <person name="Grigoriev I."/>
            <person name="Martin F."/>
            <person name="Perotto S."/>
        </authorList>
    </citation>
    <scope>NUCLEOTIDE SEQUENCE [LARGE SCALE GENOMIC DNA]</scope>
    <source>
        <strain evidence="2 3">UAMH 7357</strain>
    </source>
</reference>
<feature type="region of interest" description="Disordered" evidence="1">
    <location>
        <begin position="56"/>
        <end position="209"/>
    </location>
</feature>
<protein>
    <submittedName>
        <fullName evidence="2">Uncharacterized protein</fullName>
    </submittedName>
</protein>
<dbReference type="OrthoDB" id="3564541at2759"/>
<dbReference type="EMBL" id="KZ613466">
    <property type="protein sequence ID" value="PMD27413.1"/>
    <property type="molecule type" value="Genomic_DNA"/>
</dbReference>
<accession>A0A2J6QMB6</accession>
<evidence type="ECO:0000313" key="2">
    <source>
        <dbReference type="EMBL" id="PMD27413.1"/>
    </source>
</evidence>
<dbReference type="Proteomes" id="UP000235672">
    <property type="component" value="Unassembled WGS sequence"/>
</dbReference>
<feature type="region of interest" description="Disordered" evidence="1">
    <location>
        <begin position="267"/>
        <end position="410"/>
    </location>
</feature>
<organism evidence="2 3">
    <name type="scientific">Hyaloscypha hepaticicola</name>
    <dbReference type="NCBI Taxonomy" id="2082293"/>
    <lineage>
        <taxon>Eukaryota</taxon>
        <taxon>Fungi</taxon>
        <taxon>Dikarya</taxon>
        <taxon>Ascomycota</taxon>
        <taxon>Pezizomycotina</taxon>
        <taxon>Leotiomycetes</taxon>
        <taxon>Helotiales</taxon>
        <taxon>Hyaloscyphaceae</taxon>
        <taxon>Hyaloscypha</taxon>
    </lineage>
</organism>
<keyword evidence="3" id="KW-1185">Reference proteome</keyword>
<feature type="region of interest" description="Disordered" evidence="1">
    <location>
        <begin position="216"/>
        <end position="235"/>
    </location>
</feature>
<evidence type="ECO:0000256" key="1">
    <source>
        <dbReference type="SAM" id="MobiDB-lite"/>
    </source>
</evidence>
<name>A0A2J6QMB6_9HELO</name>
<gene>
    <name evidence="2" type="ORF">NA56DRAFT_726402</name>
</gene>
<feature type="compositionally biased region" description="Polar residues" evidence="1">
    <location>
        <begin position="117"/>
        <end position="126"/>
    </location>
</feature>